<keyword evidence="4 10" id="KW-0812">Transmembrane</keyword>
<feature type="transmembrane region" description="Helical" evidence="10">
    <location>
        <begin position="813"/>
        <end position="833"/>
    </location>
</feature>
<evidence type="ECO:0000256" key="6">
    <source>
        <dbReference type="ARBA" id="ARBA00022840"/>
    </source>
</evidence>
<gene>
    <name evidence="13" type="ORF">MIU77_11880</name>
</gene>
<keyword evidence="5" id="KW-0547">Nucleotide-binding</keyword>
<feature type="transmembrane region" description="Helical" evidence="10">
    <location>
        <begin position="623"/>
        <end position="648"/>
    </location>
</feature>
<reference evidence="13" key="1">
    <citation type="submission" date="2022-08" db="EMBL/GenBank/DDBJ databases">
        <title>Complete genome sequence of 14 non-tuberculosis mycobacteria type-strains.</title>
        <authorList>
            <person name="Igarashi Y."/>
            <person name="Osugi A."/>
            <person name="Mitarai S."/>
        </authorList>
    </citation>
    <scope>NUCLEOTIDE SEQUENCE</scope>
    <source>
        <strain evidence="13">DSM 45575</strain>
    </source>
</reference>
<dbReference type="Gene3D" id="2.60.200.20">
    <property type="match status" value="2"/>
</dbReference>
<evidence type="ECO:0000259" key="11">
    <source>
        <dbReference type="PROSITE" id="PS50006"/>
    </source>
</evidence>
<dbReference type="SMART" id="SM00240">
    <property type="entry name" value="FHA"/>
    <property type="match status" value="2"/>
</dbReference>
<evidence type="ECO:0000256" key="1">
    <source>
        <dbReference type="ARBA" id="ARBA00004141"/>
    </source>
</evidence>
<dbReference type="Proteomes" id="UP001055200">
    <property type="component" value="Chromosome"/>
</dbReference>
<dbReference type="Pfam" id="PF01061">
    <property type="entry name" value="ABC2_membrane"/>
    <property type="match status" value="1"/>
</dbReference>
<keyword evidence="6" id="KW-0067">ATP-binding</keyword>
<dbReference type="PANTHER" id="PTHR48041:SF139">
    <property type="entry name" value="PROTEIN SCARLET"/>
    <property type="match status" value="1"/>
</dbReference>
<comment type="subcellular location">
    <subcellularLocation>
        <location evidence="1">Membrane</location>
        <topology evidence="1">Multi-pass membrane protein</topology>
    </subcellularLocation>
</comment>
<evidence type="ECO:0000256" key="9">
    <source>
        <dbReference type="SAM" id="MobiDB-lite"/>
    </source>
</evidence>
<evidence type="ECO:0000256" key="5">
    <source>
        <dbReference type="ARBA" id="ARBA00022741"/>
    </source>
</evidence>
<feature type="region of interest" description="Disordered" evidence="9">
    <location>
        <begin position="88"/>
        <end position="118"/>
    </location>
</feature>
<keyword evidence="8 10" id="KW-0472">Membrane</keyword>
<dbReference type="InterPro" id="IPR017871">
    <property type="entry name" value="ABC_transporter-like_CS"/>
</dbReference>
<feature type="domain" description="FHA" evidence="11">
    <location>
        <begin position="10"/>
        <end position="62"/>
    </location>
</feature>
<organism evidence="13 14">
    <name type="scientific">Mycolicibacillus parakoreensis</name>
    <dbReference type="NCBI Taxonomy" id="1069221"/>
    <lineage>
        <taxon>Bacteria</taxon>
        <taxon>Bacillati</taxon>
        <taxon>Actinomycetota</taxon>
        <taxon>Actinomycetes</taxon>
        <taxon>Mycobacteriales</taxon>
        <taxon>Mycobacteriaceae</taxon>
        <taxon>Mycolicibacillus</taxon>
    </lineage>
</organism>
<feature type="domain" description="ABC transporter" evidence="12">
    <location>
        <begin position="248"/>
        <end position="480"/>
    </location>
</feature>
<evidence type="ECO:0000313" key="13">
    <source>
        <dbReference type="EMBL" id="ULN54636.1"/>
    </source>
</evidence>
<dbReference type="PROSITE" id="PS00211">
    <property type="entry name" value="ABC_TRANSPORTER_1"/>
    <property type="match status" value="1"/>
</dbReference>
<dbReference type="InterPro" id="IPR027417">
    <property type="entry name" value="P-loop_NTPase"/>
</dbReference>
<dbReference type="InterPro" id="IPR026954">
    <property type="entry name" value="PknH-like_Extracell"/>
</dbReference>
<feature type="compositionally biased region" description="Low complexity" evidence="9">
    <location>
        <begin position="93"/>
        <end position="112"/>
    </location>
</feature>
<feature type="domain" description="FHA" evidence="11">
    <location>
        <begin position="162"/>
        <end position="211"/>
    </location>
</feature>
<dbReference type="Gene3D" id="3.40.50.300">
    <property type="entry name" value="P-loop containing nucleotide triphosphate hydrolases"/>
    <property type="match status" value="1"/>
</dbReference>
<dbReference type="Gene3D" id="3.40.1000.70">
    <property type="entry name" value="PknH-like extracellular domain"/>
    <property type="match status" value="1"/>
</dbReference>
<dbReference type="InterPro" id="IPR038232">
    <property type="entry name" value="PknH-like_Extracell_sf"/>
</dbReference>
<feature type="transmembrane region" description="Helical" evidence="10">
    <location>
        <begin position="582"/>
        <end position="603"/>
    </location>
</feature>
<dbReference type="PANTHER" id="PTHR48041">
    <property type="entry name" value="ABC TRANSPORTER G FAMILY MEMBER 28"/>
    <property type="match status" value="1"/>
</dbReference>
<evidence type="ECO:0000256" key="7">
    <source>
        <dbReference type="ARBA" id="ARBA00022989"/>
    </source>
</evidence>
<feature type="transmembrane region" description="Helical" evidence="10">
    <location>
        <begin position="767"/>
        <end position="788"/>
    </location>
</feature>
<dbReference type="SUPFAM" id="SSF52540">
    <property type="entry name" value="P-loop containing nucleoside triphosphate hydrolases"/>
    <property type="match status" value="1"/>
</dbReference>
<keyword evidence="7 10" id="KW-1133">Transmembrane helix</keyword>
<keyword evidence="14" id="KW-1185">Reference proteome</keyword>
<dbReference type="SUPFAM" id="SSF49879">
    <property type="entry name" value="SMAD/FHA domain"/>
    <property type="match status" value="2"/>
</dbReference>
<feature type="transmembrane region" description="Helical" evidence="10">
    <location>
        <begin position="668"/>
        <end position="691"/>
    </location>
</feature>
<evidence type="ECO:0000256" key="4">
    <source>
        <dbReference type="ARBA" id="ARBA00022692"/>
    </source>
</evidence>
<dbReference type="InterPro" id="IPR013525">
    <property type="entry name" value="ABC2_TM"/>
</dbReference>
<feature type="transmembrane region" description="Helical" evidence="10">
    <location>
        <begin position="698"/>
        <end position="717"/>
    </location>
</feature>
<dbReference type="InterPro" id="IPR003593">
    <property type="entry name" value="AAA+_ATPase"/>
</dbReference>
<dbReference type="InterPro" id="IPR050352">
    <property type="entry name" value="ABCG_transporters"/>
</dbReference>
<dbReference type="Pfam" id="PF14032">
    <property type="entry name" value="PknH_C"/>
    <property type="match status" value="1"/>
</dbReference>
<dbReference type="Pfam" id="PF00498">
    <property type="entry name" value="FHA"/>
    <property type="match status" value="2"/>
</dbReference>
<evidence type="ECO:0000256" key="2">
    <source>
        <dbReference type="ARBA" id="ARBA00022448"/>
    </source>
</evidence>
<keyword evidence="2" id="KW-0813">Transport</keyword>
<accession>A0ABY3U3U3</accession>
<dbReference type="InterPro" id="IPR008984">
    <property type="entry name" value="SMAD_FHA_dom_sf"/>
</dbReference>
<sequence length="1037" mass="108373">MYTFLPGHEVAIGRSEQCDITLDAPGVAALVSRVHVLVRVEDNQWIAVDRSRNGIFVDGHRVPGGPVHDGRVIALGAANGPKLRFRVTPPHRGPGAYPARPAPGAGASSGPAGVPPAAAPQTVIARVSPQARSAAPGAAERITGAVRRLMPTPLTAPPEGATTVGRLETNTIVVDDALASRVHATLTPSPAGLEILDNRSSNGTFVNGQRIERTVLHDDDVVTIGNTDLVVADGTLVPRPLAPQLRGLQVYGLGLAIESQSLISDVSFTARPGSLTAVIGPSGAGKSTLSKLAGGAIAPTAGLVAFDGHDVHAEYASMRSRIGMVPQDDVVHRQLSVDQALRYAAELRLPPDTSGADRQRVVDKVLDELELTDHKTKRIDKLSGGQRKRVSVAMELLTGPSLLILDEPTSGLDPALDRQVMTMLRQLADAGRVVLVVTHSLTYLNMCDQVLLLAPGGKTAFAGPPDHIESAMGTADWADIFSRISTDPDGAHRDYLAQHPAAAAPAAPALEQSPLGSPPSTSLTRQLLTVSRRQMRLIVADRGYFIFLALLPFVLGVLSLVVPGTAGLGRAAVNTPSEPMQILVLLNIAAVFLGTALTIRDLIGERAIFQREQAVGLSASAYLAAKILVYSTAAAIQTAIVTAIVVIGKRPPDYGGALLGDGTTRAVIELYLALAATAIVSAIVGLALSSLARSTEQVLPMLVGVVMMSMVFAGGLVPVTGRAGLDQVSWLVPARWGYAATAATVDLRNAAGRALTDDIVWHHEARWWLLDMAVLAVMALVWTGFVRWRLRLTAMARAQGAPTGGGRGAQRRALAVSGVVVVAVLGVVGYAFWRGLPDRSRAPEPANLTEASVDLDRLLLDAATVSPIVGAASLVAEDVAGPFVGDNVVPERCTAAATAGAARTYKGYPFTGMAGRELHEQSPPGAHQVVQAVAAFRSADDAADFHRRQHKAWSRCDGKTVTVTAADTAATTAVAGPASDDAGMLTVTTTDSDRADRVCRHAMTVRANVVIDVLACGEELGEDAATQIATRIADGVG</sequence>
<dbReference type="InterPro" id="IPR003439">
    <property type="entry name" value="ABC_transporter-like_ATP-bd"/>
</dbReference>
<feature type="transmembrane region" description="Helical" evidence="10">
    <location>
        <begin position="543"/>
        <end position="562"/>
    </location>
</feature>
<dbReference type="PROSITE" id="PS50893">
    <property type="entry name" value="ABC_TRANSPORTER_2"/>
    <property type="match status" value="1"/>
</dbReference>
<evidence type="ECO:0000259" key="12">
    <source>
        <dbReference type="PROSITE" id="PS50893"/>
    </source>
</evidence>
<evidence type="ECO:0000256" key="10">
    <source>
        <dbReference type="SAM" id="Phobius"/>
    </source>
</evidence>
<keyword evidence="3" id="KW-0597">Phosphoprotein</keyword>
<evidence type="ECO:0000256" key="3">
    <source>
        <dbReference type="ARBA" id="ARBA00022553"/>
    </source>
</evidence>
<dbReference type="SMART" id="SM00382">
    <property type="entry name" value="AAA"/>
    <property type="match status" value="1"/>
</dbReference>
<proteinExistence type="predicted"/>
<protein>
    <submittedName>
        <fullName evidence="13">Sensor domain-containing protein</fullName>
    </submittedName>
</protein>
<dbReference type="InterPro" id="IPR000253">
    <property type="entry name" value="FHA_dom"/>
</dbReference>
<dbReference type="Pfam" id="PF00005">
    <property type="entry name" value="ABC_tran"/>
    <property type="match status" value="1"/>
</dbReference>
<evidence type="ECO:0000313" key="14">
    <source>
        <dbReference type="Proteomes" id="UP001055200"/>
    </source>
</evidence>
<dbReference type="EMBL" id="CP092365">
    <property type="protein sequence ID" value="ULN54636.1"/>
    <property type="molecule type" value="Genomic_DNA"/>
</dbReference>
<dbReference type="PROSITE" id="PS50006">
    <property type="entry name" value="FHA_DOMAIN"/>
    <property type="match status" value="2"/>
</dbReference>
<evidence type="ECO:0000256" key="8">
    <source>
        <dbReference type="ARBA" id="ARBA00023136"/>
    </source>
</evidence>
<name>A0ABY3U3U3_9MYCO</name>